<dbReference type="GO" id="GO:0006310">
    <property type="term" value="P:DNA recombination"/>
    <property type="evidence" value="ECO:0007669"/>
    <property type="project" value="UniProtKB-KW"/>
</dbReference>
<comment type="caution">
    <text evidence="6">The sequence shown here is derived from an EMBL/GenBank/DDBJ whole genome shotgun (WGS) entry which is preliminary data.</text>
</comment>
<dbReference type="GO" id="GO:0003677">
    <property type="term" value="F:DNA binding"/>
    <property type="evidence" value="ECO:0007669"/>
    <property type="project" value="UniProtKB-KW"/>
</dbReference>
<reference evidence="6 7" key="1">
    <citation type="journal article" date="2015" name="Genome Announc.">
        <title>Expanding the biotechnology potential of lactobacilli through comparative genomics of 213 strains and associated genera.</title>
        <authorList>
            <person name="Sun Z."/>
            <person name="Harris H.M."/>
            <person name="McCann A."/>
            <person name="Guo C."/>
            <person name="Argimon S."/>
            <person name="Zhang W."/>
            <person name="Yang X."/>
            <person name="Jeffery I.B."/>
            <person name="Cooney J.C."/>
            <person name="Kagawa T.F."/>
            <person name="Liu W."/>
            <person name="Song Y."/>
            <person name="Salvetti E."/>
            <person name="Wrobel A."/>
            <person name="Rasinkangas P."/>
            <person name="Parkhill J."/>
            <person name="Rea M.C."/>
            <person name="O'Sullivan O."/>
            <person name="Ritari J."/>
            <person name="Douillard F.P."/>
            <person name="Paul Ross R."/>
            <person name="Yang R."/>
            <person name="Briner A.E."/>
            <person name="Felis G.E."/>
            <person name="de Vos W.M."/>
            <person name="Barrangou R."/>
            <person name="Klaenhammer T.R."/>
            <person name="Caufield P.W."/>
            <person name="Cui Y."/>
            <person name="Zhang H."/>
            <person name="O'Toole P.W."/>
        </authorList>
    </citation>
    <scope>NUCLEOTIDE SEQUENCE [LARGE SCALE GENOMIC DNA]</scope>
    <source>
        <strain evidence="6 7">DSM 22697</strain>
    </source>
</reference>
<accession>A0A0R2FA87</accession>
<dbReference type="Pfam" id="PF14657">
    <property type="entry name" value="Arm-DNA-bind_4"/>
    <property type="match status" value="1"/>
</dbReference>
<evidence type="ECO:0000256" key="3">
    <source>
        <dbReference type="ARBA" id="ARBA00023125"/>
    </source>
</evidence>
<dbReference type="Proteomes" id="UP000050865">
    <property type="component" value="Unassembled WGS sequence"/>
</dbReference>
<dbReference type="STRING" id="1423730.FC75_GL000788"/>
<dbReference type="PROSITE" id="PS51898">
    <property type="entry name" value="TYR_RECOMBINASE"/>
    <property type="match status" value="1"/>
</dbReference>
<dbReference type="InterPro" id="IPR011010">
    <property type="entry name" value="DNA_brk_join_enz"/>
</dbReference>
<dbReference type="InterPro" id="IPR002104">
    <property type="entry name" value="Integrase_catalytic"/>
</dbReference>
<organism evidence="6 7">
    <name type="scientific">Lacticaseibacillus camelliae DSM 22697 = JCM 13995</name>
    <dbReference type="NCBI Taxonomy" id="1423730"/>
    <lineage>
        <taxon>Bacteria</taxon>
        <taxon>Bacillati</taxon>
        <taxon>Bacillota</taxon>
        <taxon>Bacilli</taxon>
        <taxon>Lactobacillales</taxon>
        <taxon>Lactobacillaceae</taxon>
        <taxon>Lacticaseibacillus</taxon>
    </lineage>
</organism>
<dbReference type="PANTHER" id="PTHR30629:SF2">
    <property type="entry name" value="PROPHAGE INTEGRASE INTS-RELATED"/>
    <property type="match status" value="1"/>
</dbReference>
<proteinExistence type="inferred from homology"/>
<dbReference type="InterPro" id="IPR028259">
    <property type="entry name" value="AP2-like_int_N"/>
</dbReference>
<evidence type="ECO:0000256" key="4">
    <source>
        <dbReference type="ARBA" id="ARBA00023172"/>
    </source>
</evidence>
<dbReference type="Gene3D" id="1.10.443.10">
    <property type="entry name" value="Intergrase catalytic core"/>
    <property type="match status" value="1"/>
</dbReference>
<dbReference type="InterPro" id="IPR013762">
    <property type="entry name" value="Integrase-like_cat_sf"/>
</dbReference>
<keyword evidence="2" id="KW-0229">DNA integration</keyword>
<dbReference type="GO" id="GO:0015074">
    <property type="term" value="P:DNA integration"/>
    <property type="evidence" value="ECO:0007669"/>
    <property type="project" value="UniProtKB-KW"/>
</dbReference>
<comment type="similarity">
    <text evidence="1">Belongs to the 'phage' integrase family.</text>
</comment>
<dbReference type="CDD" id="cd01189">
    <property type="entry name" value="INT_ICEBs1_C_like"/>
    <property type="match status" value="1"/>
</dbReference>
<protein>
    <submittedName>
        <fullName evidence="6">Site-specific recombinase</fullName>
    </submittedName>
</protein>
<dbReference type="PANTHER" id="PTHR30629">
    <property type="entry name" value="PROPHAGE INTEGRASE"/>
    <property type="match status" value="1"/>
</dbReference>
<evidence type="ECO:0000313" key="7">
    <source>
        <dbReference type="Proteomes" id="UP000050865"/>
    </source>
</evidence>
<dbReference type="InterPro" id="IPR010998">
    <property type="entry name" value="Integrase_recombinase_N"/>
</dbReference>
<dbReference type="Pfam" id="PF14659">
    <property type="entry name" value="Phage_int_SAM_3"/>
    <property type="match status" value="1"/>
</dbReference>
<dbReference type="InterPro" id="IPR050808">
    <property type="entry name" value="Phage_Integrase"/>
</dbReference>
<name>A0A0R2FA87_9LACO</name>
<keyword evidence="3" id="KW-0238">DNA-binding</keyword>
<keyword evidence="7" id="KW-1185">Reference proteome</keyword>
<sequence length="385" mass="44109">MASIKKYATKDGKEFWRVQVFAGNDPQTGHKKYKVRRGFKTKREATVAAARLELAISNGDLEEEKPTPVFFRDVYEEWYGNYINTVRESTWARTAGMFDNHILPAFGDKRIATITTKDVQKAVKQWFEFTSANYKRWYNYVSSVMDYAVRQGYMDKNPAKAVVLPHHDDLAGDEPENFWTKEQMNHFFSCIDQAAHFDIFVMFRVLAYTGVRRGELLALTWNDVSFKDNSVKVNKTLTQGDKGRQIVQAPKTRAGRRTIPVDNQTIAYLKRWRRIQQKSFLRLGINTIGPDQLLFTNTKNGYQSLNTPSKRLHKIQDDNDLTPRITIHGFRHSFISNLLIAGVPVTSVQKLVGHTDPTITLGVYAHVSAKQESEATAALAKYMQN</sequence>
<dbReference type="PATRIC" id="fig|1423730.4.peg.828"/>
<dbReference type="SUPFAM" id="SSF56349">
    <property type="entry name" value="DNA breaking-rejoining enzymes"/>
    <property type="match status" value="1"/>
</dbReference>
<evidence type="ECO:0000256" key="1">
    <source>
        <dbReference type="ARBA" id="ARBA00008857"/>
    </source>
</evidence>
<dbReference type="Gene3D" id="1.10.150.130">
    <property type="match status" value="1"/>
</dbReference>
<dbReference type="Pfam" id="PF00589">
    <property type="entry name" value="Phage_integrase"/>
    <property type="match status" value="1"/>
</dbReference>
<dbReference type="RefSeq" id="WP_056989031.1">
    <property type="nucleotide sequence ID" value="NZ_AYZJ01000016.1"/>
</dbReference>
<feature type="domain" description="Tyr recombinase" evidence="5">
    <location>
        <begin position="174"/>
        <end position="378"/>
    </location>
</feature>
<gene>
    <name evidence="6" type="ORF">FC75_GL000788</name>
</gene>
<dbReference type="InterPro" id="IPR004107">
    <property type="entry name" value="Integrase_SAM-like_N"/>
</dbReference>
<dbReference type="AlphaFoldDB" id="A0A0R2FA87"/>
<evidence type="ECO:0000256" key="2">
    <source>
        <dbReference type="ARBA" id="ARBA00022908"/>
    </source>
</evidence>
<keyword evidence="4" id="KW-0233">DNA recombination</keyword>
<evidence type="ECO:0000259" key="5">
    <source>
        <dbReference type="PROSITE" id="PS51898"/>
    </source>
</evidence>
<evidence type="ECO:0000313" key="6">
    <source>
        <dbReference type="EMBL" id="KRN25235.1"/>
    </source>
</evidence>
<dbReference type="EMBL" id="AYZJ01000016">
    <property type="protein sequence ID" value="KRN25235.1"/>
    <property type="molecule type" value="Genomic_DNA"/>
</dbReference>